<dbReference type="AlphaFoldDB" id="A0A1L6MW03"/>
<name>A0A1L6MW03_9BACT</name>
<dbReference type="KEGG" id="pabo:BCY86_02855"/>
<accession>A0A1L6MW03</accession>
<dbReference type="Proteomes" id="UP000185544">
    <property type="component" value="Chromosome"/>
</dbReference>
<proteinExistence type="predicted"/>
<sequence length="124" mass="14950">MEEFYELEQTFSEDSRMSIDQRECGGVWASGGYNRFDDFARYLNDECWEFCSEACRRREQQALQKVVDEFIFDEFSKKSEIVAYLWRALCRDNLTIEKKKKPLKRWIICQEGKMFIEKKVKVEA</sequence>
<organism evidence="1 2">
    <name type="scientific">Pajaroellobacter abortibovis</name>
    <dbReference type="NCBI Taxonomy" id="1882918"/>
    <lineage>
        <taxon>Bacteria</taxon>
        <taxon>Pseudomonadati</taxon>
        <taxon>Myxococcota</taxon>
        <taxon>Polyangia</taxon>
        <taxon>Polyangiales</taxon>
        <taxon>Polyangiaceae</taxon>
    </lineage>
</organism>
<gene>
    <name evidence="1" type="ORF">BCY86_02855</name>
</gene>
<keyword evidence="2" id="KW-1185">Reference proteome</keyword>
<reference evidence="1 2" key="1">
    <citation type="submission" date="2016-08" db="EMBL/GenBank/DDBJ databases">
        <title>Identification and validation of antigenic proteins from Pajaroellobacter abortibovis using de-novo genome sequence assembly and reverse vaccinology.</title>
        <authorList>
            <person name="Welly B.T."/>
            <person name="Miller M.R."/>
            <person name="Stott J.L."/>
            <person name="Blanchard M.T."/>
            <person name="Islas-Trejo A.D."/>
            <person name="O'Rourke S.M."/>
            <person name="Young A.E."/>
            <person name="Medrano J.F."/>
            <person name="Van Eenennaam A.L."/>
        </authorList>
    </citation>
    <scope>NUCLEOTIDE SEQUENCE [LARGE SCALE GENOMIC DNA]</scope>
    <source>
        <strain evidence="1 2">BTF92-0548A/99-0131</strain>
    </source>
</reference>
<evidence type="ECO:0000313" key="1">
    <source>
        <dbReference type="EMBL" id="APR99730.1"/>
    </source>
</evidence>
<protein>
    <submittedName>
        <fullName evidence="1">Uncharacterized protein</fullName>
    </submittedName>
</protein>
<dbReference type="EMBL" id="CP016908">
    <property type="protein sequence ID" value="APR99730.1"/>
    <property type="molecule type" value="Genomic_DNA"/>
</dbReference>
<evidence type="ECO:0000313" key="2">
    <source>
        <dbReference type="Proteomes" id="UP000185544"/>
    </source>
</evidence>